<evidence type="ECO:0000256" key="2">
    <source>
        <dbReference type="SAM" id="SignalP"/>
    </source>
</evidence>
<dbReference type="PANTHER" id="PTHR42852">
    <property type="entry name" value="THIOL:DISULFIDE INTERCHANGE PROTEIN DSBE"/>
    <property type="match status" value="1"/>
</dbReference>
<dbReference type="STRING" id="477680.SAMN05421788_10998"/>
<dbReference type="GO" id="GO:0016209">
    <property type="term" value="F:antioxidant activity"/>
    <property type="evidence" value="ECO:0007669"/>
    <property type="project" value="InterPro"/>
</dbReference>
<dbReference type="InterPro" id="IPR013766">
    <property type="entry name" value="Thioredoxin_domain"/>
</dbReference>
<dbReference type="InterPro" id="IPR000866">
    <property type="entry name" value="AhpC/TSA"/>
</dbReference>
<keyword evidence="1" id="KW-0676">Redox-active center</keyword>
<dbReference type="RefSeq" id="WP_076381421.1">
    <property type="nucleotide sequence ID" value="NZ_AP017422.1"/>
</dbReference>
<dbReference type="Proteomes" id="UP000186917">
    <property type="component" value="Unassembled WGS sequence"/>
</dbReference>
<keyword evidence="5" id="KW-1185">Reference proteome</keyword>
<dbReference type="PANTHER" id="PTHR42852:SF18">
    <property type="entry name" value="CHROMOSOME UNDETERMINED SCAFFOLD_47, WHOLE GENOME SHOTGUN SEQUENCE"/>
    <property type="match status" value="1"/>
</dbReference>
<dbReference type="OrthoDB" id="634996at2"/>
<dbReference type="Pfam" id="PF00578">
    <property type="entry name" value="AhpC-TSA"/>
    <property type="match status" value="1"/>
</dbReference>
<evidence type="ECO:0000313" key="4">
    <source>
        <dbReference type="EMBL" id="SIT29985.1"/>
    </source>
</evidence>
<dbReference type="InterPro" id="IPR036249">
    <property type="entry name" value="Thioredoxin-like_sf"/>
</dbReference>
<feature type="chain" id="PRO_5030023034" evidence="2">
    <location>
        <begin position="21"/>
        <end position="484"/>
    </location>
</feature>
<keyword evidence="4" id="KW-0413">Isomerase</keyword>
<proteinExistence type="predicted"/>
<dbReference type="GO" id="GO:0006950">
    <property type="term" value="P:response to stress"/>
    <property type="evidence" value="ECO:0007669"/>
    <property type="project" value="UniProtKB-ARBA"/>
</dbReference>
<dbReference type="InterPro" id="IPR017937">
    <property type="entry name" value="Thioredoxin_CS"/>
</dbReference>
<dbReference type="GO" id="GO:0016491">
    <property type="term" value="F:oxidoreductase activity"/>
    <property type="evidence" value="ECO:0007669"/>
    <property type="project" value="InterPro"/>
</dbReference>
<keyword evidence="2" id="KW-0732">Signal</keyword>
<dbReference type="InterPro" id="IPR050553">
    <property type="entry name" value="Thioredoxin_ResA/DsbE_sf"/>
</dbReference>
<organism evidence="4 5">
    <name type="scientific">Filimonas lacunae</name>
    <dbReference type="NCBI Taxonomy" id="477680"/>
    <lineage>
        <taxon>Bacteria</taxon>
        <taxon>Pseudomonadati</taxon>
        <taxon>Bacteroidota</taxon>
        <taxon>Chitinophagia</taxon>
        <taxon>Chitinophagales</taxon>
        <taxon>Chitinophagaceae</taxon>
        <taxon>Filimonas</taxon>
    </lineage>
</organism>
<dbReference type="SUPFAM" id="SSF52833">
    <property type="entry name" value="Thioredoxin-like"/>
    <property type="match status" value="1"/>
</dbReference>
<evidence type="ECO:0000259" key="3">
    <source>
        <dbReference type="PROSITE" id="PS51352"/>
    </source>
</evidence>
<dbReference type="KEGG" id="fln:FLA_3576"/>
<sequence>MRTKVMLTVLLAGSLYQGWAQNTDSTIQYYTRLAKSSDEKDKALLKNTLYQLLKSDKEDDWLTARRFFYQLNEINVSDSITKADRVKFPLGQVVRDSEVEPIYNEKDPVKKEEMFKAWISKYPPEKLGSDRIVYDYARNSVSTAYANEDNVEKAVYYAGQIETGPWRGEGYASAAQALRKKGHLAEAADLYKKARAISYEYLTTKRNEPGAGFAAMGFRGYSTQLASVYVDQKRYEEALPILKEAHDSSKTVSAATNSAYVQVLEKLGKNNEAFDVIDESVKEGQATGEMKATLKRLYAKVKGSDAGYDEYMATVNKQLAAKIRKDLAKQMIKETAPLFTLKDVNGKTVSLADYKGKTVVVDFWATWCGPCKRSFPAMKLAQAKYGSNSDVQFLFIHTWEKEENATASAKAYITDNKYPFEVLMDLKNAKGVNEVVTSYKVSGIPTKFIVDKNGDIRFRFTGFSEGEDAAVEEVSAMIELAQKG</sequence>
<dbReference type="PROSITE" id="PS51352">
    <property type="entry name" value="THIOREDOXIN_2"/>
    <property type="match status" value="1"/>
</dbReference>
<name>A0A173MJ80_9BACT</name>
<reference evidence="5" key="1">
    <citation type="submission" date="2017-01" db="EMBL/GenBank/DDBJ databases">
        <authorList>
            <person name="Varghese N."/>
            <person name="Submissions S."/>
        </authorList>
    </citation>
    <scope>NUCLEOTIDE SEQUENCE [LARGE SCALE GENOMIC DNA]</scope>
    <source>
        <strain evidence="5">DSM 21054</strain>
    </source>
</reference>
<dbReference type="GO" id="GO:0016853">
    <property type="term" value="F:isomerase activity"/>
    <property type="evidence" value="ECO:0007669"/>
    <property type="project" value="UniProtKB-KW"/>
</dbReference>
<dbReference type="Gene3D" id="3.40.30.10">
    <property type="entry name" value="Glutaredoxin"/>
    <property type="match status" value="1"/>
</dbReference>
<dbReference type="InterPro" id="IPR011990">
    <property type="entry name" value="TPR-like_helical_dom_sf"/>
</dbReference>
<dbReference type="CDD" id="cd02966">
    <property type="entry name" value="TlpA_like_family"/>
    <property type="match status" value="1"/>
</dbReference>
<accession>A0A173MJ80</accession>
<feature type="signal peptide" evidence="2">
    <location>
        <begin position="1"/>
        <end position="20"/>
    </location>
</feature>
<dbReference type="EMBL" id="FTOR01000009">
    <property type="protein sequence ID" value="SIT29985.1"/>
    <property type="molecule type" value="Genomic_DNA"/>
</dbReference>
<gene>
    <name evidence="4" type="ORF">SAMN05421788_10998</name>
</gene>
<feature type="domain" description="Thioredoxin" evidence="3">
    <location>
        <begin position="330"/>
        <end position="483"/>
    </location>
</feature>
<dbReference type="SUPFAM" id="SSF48452">
    <property type="entry name" value="TPR-like"/>
    <property type="match status" value="1"/>
</dbReference>
<dbReference type="PROSITE" id="PS00194">
    <property type="entry name" value="THIOREDOXIN_1"/>
    <property type="match status" value="1"/>
</dbReference>
<dbReference type="AlphaFoldDB" id="A0A173MJ80"/>
<protein>
    <submittedName>
        <fullName evidence="4">Thiol-disulfide isomerase or thioredoxin</fullName>
    </submittedName>
</protein>
<evidence type="ECO:0000313" key="5">
    <source>
        <dbReference type="Proteomes" id="UP000186917"/>
    </source>
</evidence>
<dbReference type="Gene3D" id="1.25.40.10">
    <property type="entry name" value="Tetratricopeptide repeat domain"/>
    <property type="match status" value="1"/>
</dbReference>
<evidence type="ECO:0000256" key="1">
    <source>
        <dbReference type="ARBA" id="ARBA00023284"/>
    </source>
</evidence>